<dbReference type="EMBL" id="JAVHNR010000001">
    <property type="protein sequence ID" value="KAK6357575.1"/>
    <property type="molecule type" value="Genomic_DNA"/>
</dbReference>
<proteinExistence type="predicted"/>
<name>A0AAN8NAE6_9PEZI</name>
<feature type="compositionally biased region" description="Polar residues" evidence="2">
    <location>
        <begin position="118"/>
        <end position="131"/>
    </location>
</feature>
<protein>
    <submittedName>
        <fullName evidence="3">Uncharacterized protein</fullName>
    </submittedName>
</protein>
<dbReference type="InterPro" id="IPR036770">
    <property type="entry name" value="Ankyrin_rpt-contain_sf"/>
</dbReference>
<sequence length="1042" mass="117082">MASTTSFAYRRREEKLKKTTEGQNTLDEEPPKTFYRKSNLYRPRKEWGKGTDARAEGENGCRTENVDAIDFRKHFGLLKVSDKEDEDTKGTTSSVNIREVTVQGFSGRNENSSKDSKTTTNFSKVEQADASQTRKTESANKQDATQSETSLATTFSKEVESVEAGRSSISSPDTETLSTKSLKELDLYETEVQALENKAPVSQNLSDIVPTFNIHKVLLRDKNPLADVEPAQLGFVNYLFDKAMAEITSGQSSAAKPYIERLRLIDRTERVLGALEDEYYGRIIEGGVSKLNSDGLKSALLVLDELKEPSLSKYKNILQGEITEHLKGAAIKHIHQYEFEDAFQTILTLEGHQKSWGLSAGDPGGAENPLGTLRHLAGDYIRSKAFTHIKAGEFTKAVGLLCLLDGSNDNYDVQRRVICELLARYILRDAEKNLTVGKLDSVWIGLFRVDKIIDIADYWKNYGSTTESDLIQTVFKDPASDKKTRKAIIDNNYRARDAVRNTAATKDVVSARNSILCRVRKIYEERLMEDLEESAFHEAFYVLQELDQFWEPQNTTVMEKIFRSEVKIEPTVDMRIIQKFLVSRQRVFDIPHHRGQGDTGNKKPPKDDADSIPAGTSLGFVYCLTNAEVSYFEKRDLEKALFWCQKAINLAGENIPNWVSKSDALYLLARVFERKDMPLDADYHYSLIPSFEEYDQWRIYGNPGRILRQLGDNPKLHRGKLVLSDTGIKNILNNIAQNPSTGAHGHVPDALIRAIYADDVSWSHSEIQWHTSVYKDLPFGGPFLHVLASAGPLKFLQIALHNPWVEIEEPDMVGNTAVHKAAKVYDEEKVLTLIQSGAKTTSLNNRGDSPLHNMLRFAVGETLAGADISGTLFLFVNIVLNKPPYSDLYLLESKNNEGQTPVDLLRTSLENELSRSESRNHLGYLKRFADAWGVISKLSHCPAEYKGDVTLGIPASRERDLENSARKHRWRASVQVARQNRQQIALSGSPAPTDAQPIRQIRAPVKPPVRNTAPREPALVKPPPKPPAKEKVGFTKRILDLF</sequence>
<dbReference type="Proteomes" id="UP001313282">
    <property type="component" value="Unassembled WGS sequence"/>
</dbReference>
<feature type="compositionally biased region" description="Basic and acidic residues" evidence="2">
    <location>
        <begin position="10"/>
        <end position="20"/>
    </location>
</feature>
<evidence type="ECO:0000313" key="4">
    <source>
        <dbReference type="Proteomes" id="UP001313282"/>
    </source>
</evidence>
<accession>A0AAN8NAE6</accession>
<organism evidence="3 4">
    <name type="scientific">Orbilia javanica</name>
    <dbReference type="NCBI Taxonomy" id="47235"/>
    <lineage>
        <taxon>Eukaryota</taxon>
        <taxon>Fungi</taxon>
        <taxon>Dikarya</taxon>
        <taxon>Ascomycota</taxon>
        <taxon>Pezizomycotina</taxon>
        <taxon>Orbiliomycetes</taxon>
        <taxon>Orbiliales</taxon>
        <taxon>Orbiliaceae</taxon>
        <taxon>Orbilia</taxon>
    </lineage>
</organism>
<feature type="compositionally biased region" description="Polar residues" evidence="2">
    <location>
        <begin position="167"/>
        <end position="177"/>
    </location>
</feature>
<dbReference type="PROSITE" id="PS50088">
    <property type="entry name" value="ANK_REPEAT"/>
    <property type="match status" value="1"/>
</dbReference>
<feature type="region of interest" description="Disordered" evidence="2">
    <location>
        <begin position="1"/>
        <end position="31"/>
    </location>
</feature>
<evidence type="ECO:0000256" key="2">
    <source>
        <dbReference type="SAM" id="MobiDB-lite"/>
    </source>
</evidence>
<feature type="compositionally biased region" description="Basic and acidic residues" evidence="2">
    <location>
        <begin position="43"/>
        <end position="73"/>
    </location>
</feature>
<dbReference type="Gene3D" id="1.25.40.20">
    <property type="entry name" value="Ankyrin repeat-containing domain"/>
    <property type="match status" value="1"/>
</dbReference>
<dbReference type="AlphaFoldDB" id="A0AAN8NAE6"/>
<feature type="repeat" description="ANK" evidence="1">
    <location>
        <begin position="813"/>
        <end position="845"/>
    </location>
</feature>
<feature type="compositionally biased region" description="Basic and acidic residues" evidence="2">
    <location>
        <begin position="80"/>
        <end position="89"/>
    </location>
</feature>
<comment type="caution">
    <text evidence="3">The sequence shown here is derived from an EMBL/GenBank/DDBJ whole genome shotgun (WGS) entry which is preliminary data.</text>
</comment>
<keyword evidence="4" id="KW-1185">Reference proteome</keyword>
<evidence type="ECO:0000313" key="3">
    <source>
        <dbReference type="EMBL" id="KAK6357575.1"/>
    </source>
</evidence>
<gene>
    <name evidence="3" type="ORF">TWF718_001883</name>
</gene>
<reference evidence="3 4" key="1">
    <citation type="submission" date="2019-10" db="EMBL/GenBank/DDBJ databases">
        <authorList>
            <person name="Palmer J.M."/>
        </authorList>
    </citation>
    <scope>NUCLEOTIDE SEQUENCE [LARGE SCALE GENOMIC DNA]</scope>
    <source>
        <strain evidence="3 4">TWF718</strain>
    </source>
</reference>
<evidence type="ECO:0000256" key="1">
    <source>
        <dbReference type="PROSITE-ProRule" id="PRU00023"/>
    </source>
</evidence>
<feature type="region of interest" description="Disordered" evidence="2">
    <location>
        <begin position="985"/>
        <end position="1031"/>
    </location>
</feature>
<feature type="region of interest" description="Disordered" evidence="2">
    <location>
        <begin position="43"/>
        <end position="177"/>
    </location>
</feature>
<keyword evidence="1" id="KW-0040">ANK repeat</keyword>
<feature type="compositionally biased region" description="Polar residues" evidence="2">
    <location>
        <begin position="141"/>
        <end position="156"/>
    </location>
</feature>
<dbReference type="InterPro" id="IPR002110">
    <property type="entry name" value="Ankyrin_rpt"/>
</dbReference>
<dbReference type="SUPFAM" id="SSF48403">
    <property type="entry name" value="Ankyrin repeat"/>
    <property type="match status" value="1"/>
</dbReference>